<dbReference type="SUPFAM" id="SSF52266">
    <property type="entry name" value="SGNH hydrolase"/>
    <property type="match status" value="1"/>
</dbReference>
<reference evidence="2" key="1">
    <citation type="submission" date="2018-06" db="EMBL/GenBank/DDBJ databases">
        <authorList>
            <person name="Zhirakovskaya E."/>
        </authorList>
    </citation>
    <scope>NUCLEOTIDE SEQUENCE</scope>
</reference>
<dbReference type="Pfam" id="PF13472">
    <property type="entry name" value="Lipase_GDSL_2"/>
    <property type="match status" value="1"/>
</dbReference>
<dbReference type="InterPro" id="IPR013830">
    <property type="entry name" value="SGNH_hydro"/>
</dbReference>
<dbReference type="CDD" id="cd01822">
    <property type="entry name" value="Lysophospholipase_L1_like"/>
    <property type="match status" value="1"/>
</dbReference>
<gene>
    <name evidence="2" type="ORF">MNBD_GAMMA05-918</name>
</gene>
<proteinExistence type="predicted"/>
<dbReference type="AlphaFoldDB" id="A0A3B0WGV1"/>
<dbReference type="InterPro" id="IPR051532">
    <property type="entry name" value="Ester_Hydrolysis_Enzymes"/>
</dbReference>
<evidence type="ECO:0000259" key="1">
    <source>
        <dbReference type="Pfam" id="PF13472"/>
    </source>
</evidence>
<accession>A0A3B0WGV1</accession>
<name>A0A3B0WGV1_9ZZZZ</name>
<dbReference type="InterPro" id="IPR036514">
    <property type="entry name" value="SGNH_hydro_sf"/>
</dbReference>
<dbReference type="Gene3D" id="3.40.50.1110">
    <property type="entry name" value="SGNH hydrolase"/>
    <property type="match status" value="1"/>
</dbReference>
<dbReference type="PANTHER" id="PTHR30383:SF24">
    <property type="entry name" value="THIOESTERASE 1_PROTEASE 1_LYSOPHOSPHOLIPASE L1"/>
    <property type="match status" value="1"/>
</dbReference>
<dbReference type="PANTHER" id="PTHR30383">
    <property type="entry name" value="THIOESTERASE 1/PROTEASE 1/LYSOPHOSPHOLIPASE L1"/>
    <property type="match status" value="1"/>
</dbReference>
<organism evidence="2">
    <name type="scientific">hydrothermal vent metagenome</name>
    <dbReference type="NCBI Taxonomy" id="652676"/>
    <lineage>
        <taxon>unclassified sequences</taxon>
        <taxon>metagenomes</taxon>
        <taxon>ecological metagenomes</taxon>
    </lineage>
</organism>
<dbReference type="EMBL" id="UOFE01000003">
    <property type="protein sequence ID" value="VAW50522.1"/>
    <property type="molecule type" value="Genomic_DNA"/>
</dbReference>
<dbReference type="GO" id="GO:0004622">
    <property type="term" value="F:phosphatidylcholine lysophospholipase activity"/>
    <property type="evidence" value="ECO:0007669"/>
    <property type="project" value="TreeGrafter"/>
</dbReference>
<protein>
    <submittedName>
        <fullName evidence="2">Lipolytic enzyme, G-D-S-L family</fullName>
    </submittedName>
</protein>
<dbReference type="PROSITE" id="PS51257">
    <property type="entry name" value="PROKAR_LIPOPROTEIN"/>
    <property type="match status" value="1"/>
</dbReference>
<feature type="domain" description="SGNH hydrolase-type esterase" evidence="1">
    <location>
        <begin position="41"/>
        <end position="192"/>
    </location>
</feature>
<sequence length="209" mass="22605">MKQSAYKIIISIWLLITSLALSSCSSEAPLLPLESNATILAFGDSLTYGTGTSRDKTYPAVLEKITGFNVINAGIPGEISSTGLARLPSLLNKHSPNLIIICHGGNDILRKMNLTQTRNNIQKMITLAQANNTQVVLIGVPEFGIFLNTLPLYPELAKQNNIPIAESILSEILAKSTLKSDQIHPNSQGYQLLAERIALILQQSGALLE</sequence>
<evidence type="ECO:0000313" key="2">
    <source>
        <dbReference type="EMBL" id="VAW50522.1"/>
    </source>
</evidence>